<gene>
    <name evidence="8" type="ORF">SNE40_017767</name>
</gene>
<evidence type="ECO:0000259" key="7">
    <source>
        <dbReference type="Pfam" id="PF10256"/>
    </source>
</evidence>
<comment type="subcellular location">
    <subcellularLocation>
        <location evidence="1">Endoplasmic reticulum membrane</location>
        <topology evidence="1">Peripheral membrane protein</topology>
    </subcellularLocation>
</comment>
<protein>
    <recommendedName>
        <fullName evidence="4">Ras modification protein ERF4</fullName>
    </recommendedName>
</protein>
<dbReference type="GO" id="GO:0006612">
    <property type="term" value="P:protein targeting to membrane"/>
    <property type="evidence" value="ECO:0007669"/>
    <property type="project" value="TreeGrafter"/>
</dbReference>
<dbReference type="Pfam" id="PF10256">
    <property type="entry name" value="Erf4"/>
    <property type="match status" value="1"/>
</dbReference>
<organism evidence="8 9">
    <name type="scientific">Patella caerulea</name>
    <name type="common">Rayed Mediterranean limpet</name>
    <dbReference type="NCBI Taxonomy" id="87958"/>
    <lineage>
        <taxon>Eukaryota</taxon>
        <taxon>Metazoa</taxon>
        <taxon>Spiralia</taxon>
        <taxon>Lophotrochozoa</taxon>
        <taxon>Mollusca</taxon>
        <taxon>Gastropoda</taxon>
        <taxon>Patellogastropoda</taxon>
        <taxon>Patelloidea</taxon>
        <taxon>Patellidae</taxon>
        <taxon>Patella</taxon>
    </lineage>
</organism>
<sequence>MSEMENLAALPVNQCIKIFVQRDFTDGTAVKFQNKYPPELRGKIEESQFSQTLNTLNGLYAEAESLSSRTYCESCFACLTAYLAYLCMDTYYEKCLKKVNRYIEEQNKTVYVPRGVMLVDPVERGLRVLEICLLNETNHR</sequence>
<evidence type="ECO:0000313" key="9">
    <source>
        <dbReference type="Proteomes" id="UP001347796"/>
    </source>
</evidence>
<dbReference type="InterPro" id="IPR019383">
    <property type="entry name" value="Golgin_A_7/ERF4"/>
</dbReference>
<dbReference type="InterPro" id="IPR051371">
    <property type="entry name" value="Ras_palmitoyltransferase"/>
</dbReference>
<evidence type="ECO:0000256" key="5">
    <source>
        <dbReference type="ARBA" id="ARBA00022824"/>
    </source>
</evidence>
<dbReference type="PANTHER" id="PTHR13254">
    <property type="entry name" value="GOLGI AUTOANTIGEN, GOLGIN SUBFAMILY A, 7"/>
    <property type="match status" value="1"/>
</dbReference>
<keyword evidence="6" id="KW-0472">Membrane</keyword>
<evidence type="ECO:0000256" key="2">
    <source>
        <dbReference type="ARBA" id="ARBA00007732"/>
    </source>
</evidence>
<feature type="domain" description="Golgin subfamily A member 7/ERF4" evidence="7">
    <location>
        <begin position="18"/>
        <end position="130"/>
    </location>
</feature>
<evidence type="ECO:0000256" key="3">
    <source>
        <dbReference type="ARBA" id="ARBA00011396"/>
    </source>
</evidence>
<comment type="similarity">
    <text evidence="2">Belongs to the ERF4 family.</text>
</comment>
<evidence type="ECO:0000256" key="1">
    <source>
        <dbReference type="ARBA" id="ARBA00004406"/>
    </source>
</evidence>
<comment type="subunit">
    <text evidence="3">Interacts with ERF2.</text>
</comment>
<dbReference type="PANTHER" id="PTHR13254:SF0">
    <property type="entry name" value="GOLGIN SUBFAMILY A MEMBER 7_ERF4 DOMAIN-CONTAINING PROTEIN"/>
    <property type="match status" value="1"/>
</dbReference>
<name>A0AAN8JIX5_PATCE</name>
<dbReference type="EMBL" id="JAZGQO010000011">
    <property type="protein sequence ID" value="KAK6174503.1"/>
    <property type="molecule type" value="Genomic_DNA"/>
</dbReference>
<evidence type="ECO:0000256" key="4">
    <source>
        <dbReference type="ARBA" id="ARBA00018463"/>
    </source>
</evidence>
<dbReference type="AlphaFoldDB" id="A0AAN8JIX5"/>
<dbReference type="GO" id="GO:0005789">
    <property type="term" value="C:endoplasmic reticulum membrane"/>
    <property type="evidence" value="ECO:0007669"/>
    <property type="project" value="UniProtKB-SubCell"/>
</dbReference>
<evidence type="ECO:0000313" key="8">
    <source>
        <dbReference type="EMBL" id="KAK6174503.1"/>
    </source>
</evidence>
<dbReference type="GO" id="GO:0002178">
    <property type="term" value="C:palmitoyltransferase complex"/>
    <property type="evidence" value="ECO:0007669"/>
    <property type="project" value="TreeGrafter"/>
</dbReference>
<dbReference type="Proteomes" id="UP001347796">
    <property type="component" value="Unassembled WGS sequence"/>
</dbReference>
<proteinExistence type="inferred from homology"/>
<keyword evidence="5" id="KW-0256">Endoplasmic reticulum</keyword>
<reference evidence="8 9" key="1">
    <citation type="submission" date="2024-01" db="EMBL/GenBank/DDBJ databases">
        <title>The genome of the rayed Mediterranean limpet Patella caerulea (Linnaeus, 1758).</title>
        <authorList>
            <person name="Anh-Thu Weber A."/>
            <person name="Halstead-Nussloch G."/>
        </authorList>
    </citation>
    <scope>NUCLEOTIDE SEQUENCE [LARGE SCALE GENOMIC DNA]</scope>
    <source>
        <strain evidence="8">AATW-2023a</strain>
        <tissue evidence="8">Whole specimen</tissue>
    </source>
</reference>
<accession>A0AAN8JIX5</accession>
<comment type="caution">
    <text evidence="8">The sequence shown here is derived from an EMBL/GenBank/DDBJ whole genome shotgun (WGS) entry which is preliminary data.</text>
</comment>
<keyword evidence="9" id="KW-1185">Reference proteome</keyword>
<evidence type="ECO:0000256" key="6">
    <source>
        <dbReference type="ARBA" id="ARBA00023136"/>
    </source>
</evidence>